<feature type="domain" description="SGNH" evidence="11">
    <location>
        <begin position="468"/>
        <end position="699"/>
    </location>
</feature>
<keyword evidence="4 9" id="KW-0812">Transmembrane</keyword>
<evidence type="ECO:0000256" key="6">
    <source>
        <dbReference type="ARBA" id="ARBA00023136"/>
    </source>
</evidence>
<dbReference type="Proteomes" id="UP000199623">
    <property type="component" value="Unassembled WGS sequence"/>
</dbReference>
<dbReference type="RefSeq" id="WP_090053635.1">
    <property type="nucleotide sequence ID" value="NZ_FNCC01000011.1"/>
</dbReference>
<dbReference type="Pfam" id="PF01757">
    <property type="entry name" value="Acyl_transf_3"/>
    <property type="match status" value="1"/>
</dbReference>
<feature type="transmembrane region" description="Helical" evidence="9">
    <location>
        <begin position="95"/>
        <end position="115"/>
    </location>
</feature>
<keyword evidence="5 9" id="KW-1133">Transmembrane helix</keyword>
<dbReference type="GO" id="GO:0005886">
    <property type="term" value="C:plasma membrane"/>
    <property type="evidence" value="ECO:0007669"/>
    <property type="project" value="UniProtKB-SubCell"/>
</dbReference>
<accession>A0A1G7X5S5</accession>
<feature type="compositionally biased region" description="Basic and acidic residues" evidence="8">
    <location>
        <begin position="7"/>
        <end position="19"/>
    </location>
</feature>
<feature type="transmembrane region" description="Helical" evidence="9">
    <location>
        <begin position="190"/>
        <end position="208"/>
    </location>
</feature>
<comment type="subcellular location">
    <subcellularLocation>
        <location evidence="1">Cell membrane</location>
        <topology evidence="1">Multi-pass membrane protein</topology>
    </subcellularLocation>
</comment>
<gene>
    <name evidence="12" type="ORF">SAMN05216553_111282</name>
</gene>
<dbReference type="EMBL" id="FNCC01000011">
    <property type="protein sequence ID" value="SDG79493.1"/>
    <property type="molecule type" value="Genomic_DNA"/>
</dbReference>
<feature type="transmembrane region" description="Helical" evidence="9">
    <location>
        <begin position="247"/>
        <end position="263"/>
    </location>
</feature>
<dbReference type="GO" id="GO:0016747">
    <property type="term" value="F:acyltransferase activity, transferring groups other than amino-acyl groups"/>
    <property type="evidence" value="ECO:0007669"/>
    <property type="project" value="InterPro"/>
</dbReference>
<feature type="transmembrane region" description="Helical" evidence="9">
    <location>
        <begin position="340"/>
        <end position="357"/>
    </location>
</feature>
<keyword evidence="2" id="KW-1003">Cell membrane</keyword>
<dbReference type="STRING" id="200378.SAMN05216553_111282"/>
<evidence type="ECO:0000256" key="8">
    <source>
        <dbReference type="SAM" id="MobiDB-lite"/>
    </source>
</evidence>
<dbReference type="Pfam" id="PF19040">
    <property type="entry name" value="SGNH"/>
    <property type="match status" value="1"/>
</dbReference>
<dbReference type="OrthoDB" id="3404679at2"/>
<protein>
    <submittedName>
        <fullName evidence="12">Peptidoglycan/LPS O-acetylase OafA/YrhL, contains acyltransferase and SGNH-hydrolase domains</fullName>
    </submittedName>
</protein>
<dbReference type="AlphaFoldDB" id="A0A1G7X5S5"/>
<feature type="transmembrane region" description="Helical" evidence="9">
    <location>
        <begin position="220"/>
        <end position="240"/>
    </location>
</feature>
<dbReference type="InterPro" id="IPR050879">
    <property type="entry name" value="Acyltransferase_3"/>
</dbReference>
<evidence type="ECO:0000259" key="11">
    <source>
        <dbReference type="Pfam" id="PF19040"/>
    </source>
</evidence>
<evidence type="ECO:0000313" key="13">
    <source>
        <dbReference type="Proteomes" id="UP000199623"/>
    </source>
</evidence>
<feature type="region of interest" description="Disordered" evidence="8">
    <location>
        <begin position="1"/>
        <end position="23"/>
    </location>
</feature>
<evidence type="ECO:0000256" key="7">
    <source>
        <dbReference type="ARBA" id="ARBA00023315"/>
    </source>
</evidence>
<dbReference type="GO" id="GO:0009103">
    <property type="term" value="P:lipopolysaccharide biosynthetic process"/>
    <property type="evidence" value="ECO:0007669"/>
    <property type="project" value="TreeGrafter"/>
</dbReference>
<evidence type="ECO:0000256" key="2">
    <source>
        <dbReference type="ARBA" id="ARBA00022475"/>
    </source>
</evidence>
<dbReference type="InterPro" id="IPR036514">
    <property type="entry name" value="SGNH_hydro_sf"/>
</dbReference>
<evidence type="ECO:0000256" key="9">
    <source>
        <dbReference type="SAM" id="Phobius"/>
    </source>
</evidence>
<dbReference type="Gene3D" id="3.40.50.1110">
    <property type="entry name" value="SGNH hydrolase"/>
    <property type="match status" value="1"/>
</dbReference>
<evidence type="ECO:0000256" key="3">
    <source>
        <dbReference type="ARBA" id="ARBA00022679"/>
    </source>
</evidence>
<dbReference type="InterPro" id="IPR002656">
    <property type="entry name" value="Acyl_transf_3_dom"/>
</dbReference>
<dbReference type="PANTHER" id="PTHR23028:SF53">
    <property type="entry name" value="ACYL_TRANSF_3 DOMAIN-CONTAINING PROTEIN"/>
    <property type="match status" value="1"/>
</dbReference>
<sequence length="703" mass="77033">MSTTVESRPEHGSRPDGHGQRKARGFRTDVQALRAIAVLAVVVNHFWPGSLTGGYVGVDVFFVISGFLITSHLDREILRTGRVRLGRFYARRVRRLLPAALLVLALSVVMAYFLLPYPRWTANAWESFSAASYWENWLLAGKSVNYSAQNEAASLVQHYWSLSVEEQFYLFWPLLLMGMFKLGRRRRVMAGVAVLGALSLGLSVHYTIVSPSAAYFITPVRVWEFAIGAGIALAATRLVLPRLAAELAAFTGLALIVATAFVYDHHTPFPGYLALLPAAGTGLVIMSGLRPGRQWHTPVTASRPVQFVGDISYSLYLWHWPVLLLAPFALGGLLEGGKLTTPWLFGLLAVSLVLAWLSKVLVEDRGMAWGPLTRSTRLTFAGMVAGIAVVAVLATGLQWTYGRHVAQAERDVAAGLTSPCHGAGAMIGTNGCPTPFGPARVTAMGPANEYWRLAPECRQIQDYNAGDKHTTSICDFSGGAPARKVWLVGDSHAQQWQSSLFELARASKWQLKLAFLGGCPFADVRTSEFRGKPIASHEADRCANWTRRMTDVIADDRPSLVLTSFFARKEVVEDRARRGQTEQYRAGLEPRWRKWTDAGARVVVLADPPLNSDVRSPDCVTLNPSDPLACAIPRETAHPADPLVEVARTTTVPGVSLVDLSEYFCDPRQCYSVIGNVVVYYDADHVNGEYSRSLAPVVEKALG</sequence>
<keyword evidence="7 12" id="KW-0012">Acyltransferase</keyword>
<keyword evidence="12" id="KW-0378">Hydrolase</keyword>
<feature type="transmembrane region" description="Helical" evidence="9">
    <location>
        <begin position="313"/>
        <end position="334"/>
    </location>
</feature>
<evidence type="ECO:0000256" key="5">
    <source>
        <dbReference type="ARBA" id="ARBA00022989"/>
    </source>
</evidence>
<feature type="domain" description="Acyltransferase 3" evidence="10">
    <location>
        <begin position="30"/>
        <end position="357"/>
    </location>
</feature>
<name>A0A1G7X5S5_9PSEU</name>
<reference evidence="13" key="1">
    <citation type="submission" date="2016-10" db="EMBL/GenBank/DDBJ databases">
        <authorList>
            <person name="Varghese N."/>
            <person name="Submissions S."/>
        </authorList>
    </citation>
    <scope>NUCLEOTIDE SEQUENCE [LARGE SCALE GENOMIC DNA]</scope>
    <source>
        <strain evidence="13">CGMCC 4.3506</strain>
    </source>
</reference>
<organism evidence="12 13">
    <name type="scientific">Lentzea fradiae</name>
    <dbReference type="NCBI Taxonomy" id="200378"/>
    <lineage>
        <taxon>Bacteria</taxon>
        <taxon>Bacillati</taxon>
        <taxon>Actinomycetota</taxon>
        <taxon>Actinomycetes</taxon>
        <taxon>Pseudonocardiales</taxon>
        <taxon>Pseudonocardiaceae</taxon>
        <taxon>Lentzea</taxon>
    </lineage>
</organism>
<keyword evidence="13" id="KW-1185">Reference proteome</keyword>
<evidence type="ECO:0000256" key="1">
    <source>
        <dbReference type="ARBA" id="ARBA00004651"/>
    </source>
</evidence>
<evidence type="ECO:0000259" key="10">
    <source>
        <dbReference type="Pfam" id="PF01757"/>
    </source>
</evidence>
<dbReference type="InterPro" id="IPR043968">
    <property type="entry name" value="SGNH"/>
</dbReference>
<proteinExistence type="predicted"/>
<dbReference type="PANTHER" id="PTHR23028">
    <property type="entry name" value="ACETYLTRANSFERASE"/>
    <property type="match status" value="1"/>
</dbReference>
<feature type="transmembrane region" description="Helical" evidence="9">
    <location>
        <begin position="30"/>
        <end position="47"/>
    </location>
</feature>
<keyword evidence="3 12" id="KW-0808">Transferase</keyword>
<feature type="transmembrane region" description="Helical" evidence="9">
    <location>
        <begin position="269"/>
        <end position="289"/>
    </location>
</feature>
<dbReference type="GO" id="GO:0016787">
    <property type="term" value="F:hydrolase activity"/>
    <property type="evidence" value="ECO:0007669"/>
    <property type="project" value="UniProtKB-KW"/>
</dbReference>
<feature type="transmembrane region" description="Helical" evidence="9">
    <location>
        <begin position="167"/>
        <end position="183"/>
    </location>
</feature>
<keyword evidence="6 9" id="KW-0472">Membrane</keyword>
<evidence type="ECO:0000313" key="12">
    <source>
        <dbReference type="EMBL" id="SDG79493.1"/>
    </source>
</evidence>
<feature type="transmembrane region" description="Helical" evidence="9">
    <location>
        <begin position="378"/>
        <end position="401"/>
    </location>
</feature>
<evidence type="ECO:0000256" key="4">
    <source>
        <dbReference type="ARBA" id="ARBA00022692"/>
    </source>
</evidence>
<feature type="transmembrane region" description="Helical" evidence="9">
    <location>
        <begin position="53"/>
        <end position="74"/>
    </location>
</feature>